<feature type="transmembrane region" description="Helical" evidence="1">
    <location>
        <begin position="57"/>
        <end position="78"/>
    </location>
</feature>
<reference evidence="3 4" key="1">
    <citation type="submission" date="2018-11" db="EMBL/GenBank/DDBJ databases">
        <title>Genomic Encyclopedia of Type Strains, Phase IV (KMG-IV): sequencing the most valuable type-strain genomes for metagenomic binning, comparative biology and taxonomic classification.</title>
        <authorList>
            <person name="Goeker M."/>
        </authorList>
    </citation>
    <scope>NUCLEOTIDE SEQUENCE [LARGE SCALE GENOMIC DNA]</scope>
    <source>
        <strain evidence="3 4">DSM 27783</strain>
    </source>
</reference>
<keyword evidence="1" id="KW-1133">Transmembrane helix</keyword>
<dbReference type="Proteomes" id="UP000272781">
    <property type="component" value="Unassembled WGS sequence"/>
</dbReference>
<feature type="transmembrane region" description="Helical" evidence="1">
    <location>
        <begin position="12"/>
        <end position="37"/>
    </location>
</feature>
<evidence type="ECO:0000256" key="1">
    <source>
        <dbReference type="SAM" id="Phobius"/>
    </source>
</evidence>
<keyword evidence="5" id="KW-1185">Reference proteome</keyword>
<evidence type="ECO:0000313" key="3">
    <source>
        <dbReference type="EMBL" id="ROR38737.1"/>
    </source>
</evidence>
<reference evidence="2 5" key="2">
    <citation type="submission" date="2019-06" db="EMBL/GenBank/DDBJ databases">
        <title>A comparative analysis of the Nautiliaceae.</title>
        <authorList>
            <person name="Grosche A."/>
            <person name="Smedile F."/>
            <person name="Vetriani C."/>
        </authorList>
    </citation>
    <scope>NUCLEOTIDE SEQUENCE [LARGE SCALE GENOMIC DNA]</scope>
    <source>
        <strain evidence="2 5">TB6</strain>
        <plasmid evidence="2 5">unnamed1</plasmid>
    </source>
</reference>
<feature type="transmembrane region" description="Helical" evidence="1">
    <location>
        <begin position="169"/>
        <end position="187"/>
    </location>
</feature>
<sequence>MNFSIDDLTSIALYGGLSLVLVIFPVLAISGYFYYQYKQGTDANNEQMKLEGVLARSVIYSLSIITLTSAFIILIIIATQSPYIAKGIYYFFTTKWTPELFNEIISNFTDPTVKNEAITLTTIILIEYLLFIIFEVISVGLVIFVFSVSYVKCRTSLDNSTSNINFDCFFTRAFYSTLFIVILFTLIEASMGSLYTIVKTSNAMNITNLPITLSQFEYMTKLREIFNDAITILQQQK</sequence>
<keyword evidence="1" id="KW-0812">Transmembrane</keyword>
<dbReference type="RefSeq" id="WP_123353323.1">
    <property type="nucleotide sequence ID" value="NZ_CP040940.1"/>
</dbReference>
<evidence type="ECO:0008006" key="6">
    <source>
        <dbReference type="Google" id="ProtNLM"/>
    </source>
</evidence>
<dbReference type="AlphaFoldDB" id="A0AAJ4RAN2"/>
<geneLocation type="plasmid" evidence="2 5">
    <name>unnamed1</name>
</geneLocation>
<dbReference type="EMBL" id="RJVK01000006">
    <property type="protein sequence ID" value="ROR38737.1"/>
    <property type="molecule type" value="Genomic_DNA"/>
</dbReference>
<evidence type="ECO:0000313" key="2">
    <source>
        <dbReference type="EMBL" id="QDD68223.1"/>
    </source>
</evidence>
<evidence type="ECO:0000313" key="4">
    <source>
        <dbReference type="Proteomes" id="UP000272781"/>
    </source>
</evidence>
<feature type="transmembrane region" description="Helical" evidence="1">
    <location>
        <begin position="128"/>
        <end position="149"/>
    </location>
</feature>
<protein>
    <recommendedName>
        <fullName evidence="6">Transmembrane protein</fullName>
    </recommendedName>
</protein>
<name>A0AAJ4RAN2_9BACT</name>
<dbReference type="EMBL" id="CP040940">
    <property type="protein sequence ID" value="QDD68223.1"/>
    <property type="molecule type" value="Genomic_DNA"/>
</dbReference>
<keyword evidence="1" id="KW-0472">Membrane</keyword>
<gene>
    <name evidence="2" type="ORF">C6V80_10230</name>
    <name evidence="3" type="ORF">EDC58_1952</name>
</gene>
<evidence type="ECO:0000313" key="5">
    <source>
        <dbReference type="Proteomes" id="UP000298805"/>
    </source>
</evidence>
<accession>A0AAJ4RAN2</accession>
<dbReference type="Proteomes" id="UP000298805">
    <property type="component" value="Plasmid unnamed1"/>
</dbReference>
<proteinExistence type="predicted"/>
<organism evidence="3 4">
    <name type="scientific">Caminibacter pacificus</name>
    <dbReference type="NCBI Taxonomy" id="1424653"/>
    <lineage>
        <taxon>Bacteria</taxon>
        <taxon>Pseudomonadati</taxon>
        <taxon>Campylobacterota</taxon>
        <taxon>Epsilonproteobacteria</taxon>
        <taxon>Nautiliales</taxon>
        <taxon>Nautiliaceae</taxon>
        <taxon>Caminibacter</taxon>
    </lineage>
</organism>
<keyword evidence="2" id="KW-0614">Plasmid</keyword>